<dbReference type="Proteomes" id="UP000594342">
    <property type="component" value="Unassembled WGS sequence"/>
</dbReference>
<evidence type="ECO:0000256" key="1">
    <source>
        <dbReference type="SAM" id="MobiDB-lite"/>
    </source>
</evidence>
<evidence type="ECO:0000313" key="2">
    <source>
        <dbReference type="EMBL" id="VBB18553.1"/>
    </source>
</evidence>
<name>A0A5K0UAR1_9VIRU</name>
<protein>
    <submittedName>
        <fullName evidence="2">Uncharacterized protein</fullName>
    </submittedName>
</protein>
<dbReference type="EMBL" id="UPSH01000001">
    <property type="protein sequence ID" value="VBB18553.1"/>
    <property type="molecule type" value="Genomic_DNA"/>
</dbReference>
<reference evidence="2 3" key="1">
    <citation type="submission" date="2018-10" db="EMBL/GenBank/DDBJ databases">
        <authorList>
            <consortium name="IHU Genomes"/>
        </authorList>
    </citation>
    <scope>NUCLEOTIDE SEQUENCE [LARGE SCALE GENOMIC DNA]</scope>
    <source>
        <strain evidence="2 3">A1</strain>
    </source>
</reference>
<comment type="caution">
    <text evidence="2">The sequence shown here is derived from an EMBL/GenBank/DDBJ whole genome shotgun (WGS) entry which is preliminary data.</text>
</comment>
<keyword evidence="3" id="KW-1185">Reference proteome</keyword>
<feature type="compositionally biased region" description="Polar residues" evidence="1">
    <location>
        <begin position="1"/>
        <end position="12"/>
    </location>
</feature>
<feature type="compositionally biased region" description="Basic residues" evidence="1">
    <location>
        <begin position="22"/>
        <end position="31"/>
    </location>
</feature>
<evidence type="ECO:0000313" key="3">
    <source>
        <dbReference type="Proteomes" id="UP000594342"/>
    </source>
</evidence>
<gene>
    <name evidence="2" type="ORF">YASMINEVIRUS_1016</name>
</gene>
<organism evidence="2 3">
    <name type="scientific">Yasminevirus sp. GU-2018</name>
    <dbReference type="NCBI Taxonomy" id="2420051"/>
    <lineage>
        <taxon>Viruses</taxon>
        <taxon>Varidnaviria</taxon>
        <taxon>Bamfordvirae</taxon>
        <taxon>Nucleocytoviricota</taxon>
        <taxon>Megaviricetes</taxon>
        <taxon>Imitervirales</taxon>
        <taxon>Mimiviridae</taxon>
        <taxon>Klosneuvirinae</taxon>
        <taxon>Yasminevirus</taxon>
        <taxon>Yasminevirus saudimassiliense</taxon>
    </lineage>
</organism>
<sequence length="901" mass="101469">MELDSNSSFTESRQNKEDTRSVKKSLLKFSRRRDQSDEHSSMSRYGALTDDVVVDDISPLVLDGYSKQNPKTKPSSRPSSSKMMRVVSSSLPQSIPSLSKSYVQSPIQSPIQTPIKSPIKSPLKTALKSSRSSVPFDNKAYLYSKSNSSTDSFGSTVAQKSEKEKEEVQVTEIIHEIDVDKDIDTVVDIGDGVYSIMTINKMYSLSKVGLDGKYKQDRILFESLQHLYGFESYPINPINALYTFQRKMTKTKYFKLIVMNLVGMVNDPAYYDTFINIVSTQRSKQLSHEKFKECIVDTSLQDAQSLQASSLEEIAIKSPKLNSTPYAKRLAPVRDCLGVSPKVHKLFIDEIARLERFIKDCKASPATLFSVSSINDKLEIMSHVGTCVVAVNALTSGVFVAKSIDRANALVNDLFSVVEPFITNTTKTLFTFLKAYIVVRTTDSKTKTEDTILSTVRDFVQKGFLAIDRMYAYYMLFDNSSDTAQPDKQDREAKNIINLHMPFVVTEKDMSQLENILDMIASNYDDMTTIDRPLSDTKSHSNDSASSIDISIDIETVLSNSLGIVTLGNKIIDYEGLFMYCMYYYKRLGSLPSTQISSIYRHKIKTYFNLLRRQGYSGVLLCLANMYGYGFFGERIDTIRALKYLDEYLELTESTTKQSLRINSQLGLPLLNMVDVNRSTLELMITMLKADVTFAGGLYTEASKHYTTIVNSLQNVTSQDNRNVLNDIICKILYINLFAHKNYSPKSVNKSFMLNVNGVVIDLVTHTVSDAIYALSTINTVESNVLLGMICEEYDQTGVENSARALTKASRFYENAVKLGQRYRLVNLDVKSTSDQMYFSTETNNPIGTTVALYRLGKIKMRQGDTLSGVIYLQMAKNLGDQSAKHFLIKNQMILEQMVEK</sequence>
<accession>A0A5K0UAR1</accession>
<feature type="compositionally biased region" description="Low complexity" evidence="1">
    <location>
        <begin position="73"/>
        <end position="90"/>
    </location>
</feature>
<proteinExistence type="predicted"/>
<feature type="region of interest" description="Disordered" evidence="1">
    <location>
        <begin position="61"/>
        <end position="90"/>
    </location>
</feature>
<feature type="region of interest" description="Disordered" evidence="1">
    <location>
        <begin position="1"/>
        <end position="48"/>
    </location>
</feature>
<feature type="compositionally biased region" description="Basic and acidic residues" evidence="1">
    <location>
        <begin position="32"/>
        <end position="41"/>
    </location>
</feature>